<dbReference type="EMBL" id="JACWMY010000008">
    <property type="protein sequence ID" value="MBD1365286.1"/>
    <property type="molecule type" value="Genomic_DNA"/>
</dbReference>
<dbReference type="InterPro" id="IPR007354">
    <property type="entry name" value="CruF-like"/>
</dbReference>
<feature type="transmembrane region" description="Helical" evidence="1">
    <location>
        <begin position="198"/>
        <end position="218"/>
    </location>
</feature>
<feature type="transmembrane region" description="Helical" evidence="1">
    <location>
        <begin position="132"/>
        <end position="150"/>
    </location>
</feature>
<feature type="transmembrane region" description="Helical" evidence="1">
    <location>
        <begin position="12"/>
        <end position="31"/>
    </location>
</feature>
<keyword evidence="1" id="KW-1133">Transmembrane helix</keyword>
<evidence type="ECO:0000313" key="2">
    <source>
        <dbReference type="EMBL" id="MBD1365286.1"/>
    </source>
</evidence>
<keyword evidence="3" id="KW-1185">Reference proteome</keyword>
<feature type="transmembrane region" description="Helical" evidence="1">
    <location>
        <begin position="37"/>
        <end position="57"/>
    </location>
</feature>
<sequence length="219" mass="25073">MERPKDLSITPRTANIVIILFHFVGLVGLMIPATRQLFLQIVPWHLLLMLLVIVLAHKNFDNKFAAFIALLFISGIVLEWIGVHKNWLFGNYAYGKTLGLKIFDIPLTIGINWFLLIYAAGVTMQRSRLKSIFPRVIVGALLLVLLDLLIEPVAIRFDYWHWADNIIPFKNYYCWFLVSATMLFVFEKFGFKKQSIAAPVLLATEFVFFGLLNIVGLLS</sequence>
<feature type="transmembrane region" description="Helical" evidence="1">
    <location>
        <begin position="170"/>
        <end position="186"/>
    </location>
</feature>
<comment type="caution">
    <text evidence="2">The sequence shown here is derived from an EMBL/GenBank/DDBJ whole genome shotgun (WGS) entry which is preliminary data.</text>
</comment>
<evidence type="ECO:0000313" key="3">
    <source>
        <dbReference type="Proteomes" id="UP000606600"/>
    </source>
</evidence>
<dbReference type="Pfam" id="PF04240">
    <property type="entry name" value="Caroten_synth"/>
    <property type="match status" value="1"/>
</dbReference>
<evidence type="ECO:0000256" key="1">
    <source>
        <dbReference type="SAM" id="Phobius"/>
    </source>
</evidence>
<dbReference type="PANTHER" id="PTHR39419">
    <property type="entry name" value="SLL0814 PROTEIN"/>
    <property type="match status" value="1"/>
</dbReference>
<protein>
    <submittedName>
        <fullName evidence="2">Carotenoid biosynthesis protein</fullName>
    </submittedName>
</protein>
<name>A0ABR7WSQ5_9SPHI</name>
<feature type="transmembrane region" description="Helical" evidence="1">
    <location>
        <begin position="102"/>
        <end position="120"/>
    </location>
</feature>
<keyword evidence="1" id="KW-0812">Transmembrane</keyword>
<dbReference type="RefSeq" id="WP_191189948.1">
    <property type="nucleotide sequence ID" value="NZ_JACWMY010000008.1"/>
</dbReference>
<organism evidence="2 3">
    <name type="scientific">Mucilaginibacter pankratovii</name>
    <dbReference type="NCBI Taxonomy" id="2772110"/>
    <lineage>
        <taxon>Bacteria</taxon>
        <taxon>Pseudomonadati</taxon>
        <taxon>Bacteroidota</taxon>
        <taxon>Sphingobacteriia</taxon>
        <taxon>Sphingobacteriales</taxon>
        <taxon>Sphingobacteriaceae</taxon>
        <taxon>Mucilaginibacter</taxon>
    </lineage>
</organism>
<keyword evidence="1" id="KW-0472">Membrane</keyword>
<reference evidence="2 3" key="1">
    <citation type="submission" date="2020-09" db="EMBL/GenBank/DDBJ databases">
        <title>Novel species of Mucilaginibacter isolated from a glacier on the Tibetan Plateau.</title>
        <authorList>
            <person name="Liu Q."/>
            <person name="Xin Y.-H."/>
        </authorList>
    </citation>
    <scope>NUCLEOTIDE SEQUENCE [LARGE SCALE GENOMIC DNA]</scope>
    <source>
        <strain evidence="2 3">ZT4R22</strain>
    </source>
</reference>
<accession>A0ABR7WSQ5</accession>
<feature type="transmembrane region" description="Helical" evidence="1">
    <location>
        <begin position="64"/>
        <end position="82"/>
    </location>
</feature>
<dbReference type="Proteomes" id="UP000606600">
    <property type="component" value="Unassembled WGS sequence"/>
</dbReference>
<dbReference type="PANTHER" id="PTHR39419:SF1">
    <property type="entry name" value="SLL0814 PROTEIN"/>
    <property type="match status" value="1"/>
</dbReference>
<proteinExistence type="predicted"/>
<gene>
    <name evidence="2" type="ORF">IDJ77_15830</name>
</gene>